<gene>
    <name evidence="2" type="ORF">HPB52_019393</name>
</gene>
<dbReference type="Pfam" id="PF00043">
    <property type="entry name" value="GST_C"/>
    <property type="match status" value="1"/>
</dbReference>
<dbReference type="GO" id="GO:0006749">
    <property type="term" value="P:glutathione metabolic process"/>
    <property type="evidence" value="ECO:0007669"/>
    <property type="project" value="TreeGrafter"/>
</dbReference>
<feature type="domain" description="GST C-terminal" evidence="1">
    <location>
        <begin position="1"/>
        <end position="106"/>
    </location>
</feature>
<dbReference type="PANTHER" id="PTHR43969:SF9">
    <property type="entry name" value="GLUTATHIONE S TRANSFERASE D10, ISOFORM A-RELATED"/>
    <property type="match status" value="1"/>
</dbReference>
<keyword evidence="3" id="KW-1185">Reference proteome</keyword>
<name>A0A9D4Q005_RHISA</name>
<dbReference type="InterPro" id="IPR010987">
    <property type="entry name" value="Glutathione-S-Trfase_C-like"/>
</dbReference>
<dbReference type="SUPFAM" id="SSF47616">
    <property type="entry name" value="GST C-terminal domain-like"/>
    <property type="match status" value="1"/>
</dbReference>
<reference evidence="2" key="1">
    <citation type="journal article" date="2020" name="Cell">
        <title>Large-Scale Comparative Analyses of Tick Genomes Elucidate Their Genetic Diversity and Vector Capacities.</title>
        <authorList>
            <consortium name="Tick Genome and Microbiome Consortium (TIGMIC)"/>
            <person name="Jia N."/>
            <person name="Wang J."/>
            <person name="Shi W."/>
            <person name="Du L."/>
            <person name="Sun Y."/>
            <person name="Zhan W."/>
            <person name="Jiang J.F."/>
            <person name="Wang Q."/>
            <person name="Zhang B."/>
            <person name="Ji P."/>
            <person name="Bell-Sakyi L."/>
            <person name="Cui X.M."/>
            <person name="Yuan T.T."/>
            <person name="Jiang B.G."/>
            <person name="Yang W.F."/>
            <person name="Lam T.T."/>
            <person name="Chang Q.C."/>
            <person name="Ding S.J."/>
            <person name="Wang X.J."/>
            <person name="Zhu J.G."/>
            <person name="Ruan X.D."/>
            <person name="Zhao L."/>
            <person name="Wei J.T."/>
            <person name="Ye R.Z."/>
            <person name="Que T.C."/>
            <person name="Du C.H."/>
            <person name="Zhou Y.H."/>
            <person name="Cheng J.X."/>
            <person name="Dai P.F."/>
            <person name="Guo W.B."/>
            <person name="Han X.H."/>
            <person name="Huang E.J."/>
            <person name="Li L.F."/>
            <person name="Wei W."/>
            <person name="Gao Y.C."/>
            <person name="Liu J.Z."/>
            <person name="Shao H.Z."/>
            <person name="Wang X."/>
            <person name="Wang C.C."/>
            <person name="Yang T.C."/>
            <person name="Huo Q.B."/>
            <person name="Li W."/>
            <person name="Chen H.Y."/>
            <person name="Chen S.E."/>
            <person name="Zhou L.G."/>
            <person name="Ni X.B."/>
            <person name="Tian J.H."/>
            <person name="Sheng Y."/>
            <person name="Liu T."/>
            <person name="Pan Y.S."/>
            <person name="Xia L.Y."/>
            <person name="Li J."/>
            <person name="Zhao F."/>
            <person name="Cao W.C."/>
        </authorList>
    </citation>
    <scope>NUCLEOTIDE SEQUENCE</scope>
    <source>
        <strain evidence="2">Rsan-2018</strain>
    </source>
</reference>
<sequence>MGGVVQRPRIYQKTKPTMQEITTLEDNYVRCLELLIGDDKFSAGDSFSIADIAVTAHLPMALESFVDPAKFPKLASYYERVKREQLYFEEIYRPALNVIKEMKASLK</sequence>
<comment type="caution">
    <text evidence="2">The sequence shown here is derived from an EMBL/GenBank/DDBJ whole genome shotgun (WGS) entry which is preliminary data.</text>
</comment>
<dbReference type="InterPro" id="IPR036282">
    <property type="entry name" value="Glutathione-S-Trfase_C_sf"/>
</dbReference>
<accession>A0A9D4Q005</accession>
<dbReference type="Proteomes" id="UP000821837">
    <property type="component" value="Unassembled WGS sequence"/>
</dbReference>
<dbReference type="GO" id="GO:0004364">
    <property type="term" value="F:glutathione transferase activity"/>
    <property type="evidence" value="ECO:0007669"/>
    <property type="project" value="TreeGrafter"/>
</dbReference>
<dbReference type="AlphaFoldDB" id="A0A9D4Q005"/>
<evidence type="ECO:0000313" key="2">
    <source>
        <dbReference type="EMBL" id="KAH7957498.1"/>
    </source>
</evidence>
<evidence type="ECO:0000313" key="3">
    <source>
        <dbReference type="Proteomes" id="UP000821837"/>
    </source>
</evidence>
<protein>
    <recommendedName>
        <fullName evidence="1">GST C-terminal domain-containing protein</fullName>
    </recommendedName>
</protein>
<dbReference type="EMBL" id="JABSTV010001250">
    <property type="protein sequence ID" value="KAH7957498.1"/>
    <property type="molecule type" value="Genomic_DNA"/>
</dbReference>
<dbReference type="InterPro" id="IPR004046">
    <property type="entry name" value="GST_C"/>
</dbReference>
<dbReference type="PANTHER" id="PTHR43969">
    <property type="entry name" value="GLUTATHIONE S TRANSFERASE D10, ISOFORM A-RELATED"/>
    <property type="match status" value="1"/>
</dbReference>
<evidence type="ECO:0000259" key="1">
    <source>
        <dbReference type="PROSITE" id="PS50405"/>
    </source>
</evidence>
<reference evidence="2" key="2">
    <citation type="submission" date="2021-09" db="EMBL/GenBank/DDBJ databases">
        <authorList>
            <person name="Jia N."/>
            <person name="Wang J."/>
            <person name="Shi W."/>
            <person name="Du L."/>
            <person name="Sun Y."/>
            <person name="Zhan W."/>
            <person name="Jiang J."/>
            <person name="Wang Q."/>
            <person name="Zhang B."/>
            <person name="Ji P."/>
            <person name="Sakyi L.B."/>
            <person name="Cui X."/>
            <person name="Yuan T."/>
            <person name="Jiang B."/>
            <person name="Yang W."/>
            <person name="Lam T.T.-Y."/>
            <person name="Chang Q."/>
            <person name="Ding S."/>
            <person name="Wang X."/>
            <person name="Zhu J."/>
            <person name="Ruan X."/>
            <person name="Zhao L."/>
            <person name="Wei J."/>
            <person name="Que T."/>
            <person name="Du C."/>
            <person name="Cheng J."/>
            <person name="Dai P."/>
            <person name="Han X."/>
            <person name="Huang E."/>
            <person name="Gao Y."/>
            <person name="Liu J."/>
            <person name="Shao H."/>
            <person name="Ye R."/>
            <person name="Li L."/>
            <person name="Wei W."/>
            <person name="Wang X."/>
            <person name="Wang C."/>
            <person name="Huo Q."/>
            <person name="Li W."/>
            <person name="Guo W."/>
            <person name="Chen H."/>
            <person name="Chen S."/>
            <person name="Zhou L."/>
            <person name="Zhou L."/>
            <person name="Ni X."/>
            <person name="Tian J."/>
            <person name="Zhou Y."/>
            <person name="Sheng Y."/>
            <person name="Liu T."/>
            <person name="Pan Y."/>
            <person name="Xia L."/>
            <person name="Li J."/>
            <person name="Zhao F."/>
            <person name="Cao W."/>
        </authorList>
    </citation>
    <scope>NUCLEOTIDE SEQUENCE</scope>
    <source>
        <strain evidence="2">Rsan-2018</strain>
        <tissue evidence="2">Larvae</tissue>
    </source>
</reference>
<dbReference type="VEuPathDB" id="VectorBase:RSAN_052855"/>
<organism evidence="2 3">
    <name type="scientific">Rhipicephalus sanguineus</name>
    <name type="common">Brown dog tick</name>
    <name type="synonym">Ixodes sanguineus</name>
    <dbReference type="NCBI Taxonomy" id="34632"/>
    <lineage>
        <taxon>Eukaryota</taxon>
        <taxon>Metazoa</taxon>
        <taxon>Ecdysozoa</taxon>
        <taxon>Arthropoda</taxon>
        <taxon>Chelicerata</taxon>
        <taxon>Arachnida</taxon>
        <taxon>Acari</taxon>
        <taxon>Parasitiformes</taxon>
        <taxon>Ixodida</taxon>
        <taxon>Ixodoidea</taxon>
        <taxon>Ixodidae</taxon>
        <taxon>Rhipicephalinae</taxon>
        <taxon>Rhipicephalus</taxon>
        <taxon>Rhipicephalus</taxon>
    </lineage>
</organism>
<dbReference type="Gene3D" id="1.20.1050.10">
    <property type="match status" value="1"/>
</dbReference>
<dbReference type="OrthoDB" id="2309723at2759"/>
<dbReference type="PROSITE" id="PS50405">
    <property type="entry name" value="GST_CTER"/>
    <property type="match status" value="1"/>
</dbReference>
<proteinExistence type="predicted"/>